<dbReference type="STRING" id="1073089.A0A1L9R5M7"/>
<dbReference type="VEuPathDB" id="FungiDB:ASPWEDRAFT_164169"/>
<dbReference type="Gene3D" id="3.40.50.720">
    <property type="entry name" value="NAD(P)-binding Rossmann-like Domain"/>
    <property type="match status" value="1"/>
</dbReference>
<dbReference type="InterPro" id="IPR008030">
    <property type="entry name" value="NmrA-like"/>
</dbReference>
<dbReference type="OrthoDB" id="3358371at2759"/>
<evidence type="ECO:0000256" key="2">
    <source>
        <dbReference type="ARBA" id="ARBA00022857"/>
    </source>
</evidence>
<dbReference type="PANTHER" id="PTHR42748:SF11">
    <property type="entry name" value="NMRA-LIKE DOMAIN-CONTAINING PROTEIN"/>
    <property type="match status" value="1"/>
</dbReference>
<evidence type="ECO:0000259" key="3">
    <source>
        <dbReference type="Pfam" id="PF05368"/>
    </source>
</evidence>
<protein>
    <recommendedName>
        <fullName evidence="3">NmrA-like domain-containing protein</fullName>
    </recommendedName>
</protein>
<evidence type="ECO:0000313" key="5">
    <source>
        <dbReference type="Proteomes" id="UP000184383"/>
    </source>
</evidence>
<keyword evidence="2" id="KW-0521">NADP</keyword>
<comment type="similarity">
    <text evidence="1">Belongs to the NmrA-type oxidoreductase family.</text>
</comment>
<dbReference type="GeneID" id="63745724"/>
<accession>A0A1L9R5M7</accession>
<evidence type="ECO:0000313" key="4">
    <source>
        <dbReference type="EMBL" id="OJJ30215.1"/>
    </source>
</evidence>
<dbReference type="CDD" id="cd05251">
    <property type="entry name" value="NmrA_like_SDR_a"/>
    <property type="match status" value="1"/>
</dbReference>
<dbReference type="RefSeq" id="XP_040683892.1">
    <property type="nucleotide sequence ID" value="XM_040829876.1"/>
</dbReference>
<sequence length="301" mass="33031">MNTLVVFGATGQTGSSVVNHVLNSPLKNKYALRAITRDSSKPDAQAYITKGVEVVQADAEDASSLSAAVENAHTVFIVTATVYDEHLATREFRQGKAIADAAVAAGAKYLIFSSAVHTNDRVDVFESKVVLEKYIRSLPVASAFYSPGMFMQNLLTFMKPRPIESSVEEYSMVNVISPDAKIPLIDIVADTGKFVGAILSESERFAGKTLYAASQMRSLQEIAATFTEVTGKRVRYLQIPDKEFIKVLPEAMAERQVAMVRWFENPGYFGEKTEELVEESAKGLEGLKDLKVFLKENKALA</sequence>
<dbReference type="Proteomes" id="UP000184383">
    <property type="component" value="Unassembled WGS sequence"/>
</dbReference>
<gene>
    <name evidence="4" type="ORF">ASPWEDRAFT_164169</name>
</gene>
<dbReference type="GO" id="GO:0005634">
    <property type="term" value="C:nucleus"/>
    <property type="evidence" value="ECO:0007669"/>
    <property type="project" value="TreeGrafter"/>
</dbReference>
<dbReference type="Pfam" id="PF05368">
    <property type="entry name" value="NmrA"/>
    <property type="match status" value="1"/>
</dbReference>
<dbReference type="InterPro" id="IPR051164">
    <property type="entry name" value="NmrA-like_oxidored"/>
</dbReference>
<dbReference type="InterPro" id="IPR036291">
    <property type="entry name" value="NAD(P)-bd_dom_sf"/>
</dbReference>
<evidence type="ECO:0000256" key="1">
    <source>
        <dbReference type="ARBA" id="ARBA00006328"/>
    </source>
</evidence>
<reference evidence="5" key="1">
    <citation type="journal article" date="2017" name="Genome Biol.">
        <title>Comparative genomics reveals high biological diversity and specific adaptations in the industrially and medically important fungal genus Aspergillus.</title>
        <authorList>
            <person name="de Vries R.P."/>
            <person name="Riley R."/>
            <person name="Wiebenga A."/>
            <person name="Aguilar-Osorio G."/>
            <person name="Amillis S."/>
            <person name="Uchima C.A."/>
            <person name="Anderluh G."/>
            <person name="Asadollahi M."/>
            <person name="Askin M."/>
            <person name="Barry K."/>
            <person name="Battaglia E."/>
            <person name="Bayram O."/>
            <person name="Benocci T."/>
            <person name="Braus-Stromeyer S.A."/>
            <person name="Caldana C."/>
            <person name="Canovas D."/>
            <person name="Cerqueira G.C."/>
            <person name="Chen F."/>
            <person name="Chen W."/>
            <person name="Choi C."/>
            <person name="Clum A."/>
            <person name="Dos Santos R.A."/>
            <person name="Damasio A.R."/>
            <person name="Diallinas G."/>
            <person name="Emri T."/>
            <person name="Fekete E."/>
            <person name="Flipphi M."/>
            <person name="Freyberg S."/>
            <person name="Gallo A."/>
            <person name="Gournas C."/>
            <person name="Habgood R."/>
            <person name="Hainaut M."/>
            <person name="Harispe M.L."/>
            <person name="Henrissat B."/>
            <person name="Hilden K.S."/>
            <person name="Hope R."/>
            <person name="Hossain A."/>
            <person name="Karabika E."/>
            <person name="Karaffa L."/>
            <person name="Karanyi Z."/>
            <person name="Krasevec N."/>
            <person name="Kuo A."/>
            <person name="Kusch H."/>
            <person name="LaButti K."/>
            <person name="Lagendijk E.L."/>
            <person name="Lapidus A."/>
            <person name="Levasseur A."/>
            <person name="Lindquist E."/>
            <person name="Lipzen A."/>
            <person name="Logrieco A.F."/>
            <person name="MacCabe A."/>
            <person name="Maekelae M.R."/>
            <person name="Malavazi I."/>
            <person name="Melin P."/>
            <person name="Meyer V."/>
            <person name="Mielnichuk N."/>
            <person name="Miskei M."/>
            <person name="Molnar A.P."/>
            <person name="Mule G."/>
            <person name="Ngan C.Y."/>
            <person name="Orejas M."/>
            <person name="Orosz E."/>
            <person name="Ouedraogo J.P."/>
            <person name="Overkamp K.M."/>
            <person name="Park H.-S."/>
            <person name="Perrone G."/>
            <person name="Piumi F."/>
            <person name="Punt P.J."/>
            <person name="Ram A.F."/>
            <person name="Ramon A."/>
            <person name="Rauscher S."/>
            <person name="Record E."/>
            <person name="Riano-Pachon D.M."/>
            <person name="Robert V."/>
            <person name="Roehrig J."/>
            <person name="Ruller R."/>
            <person name="Salamov A."/>
            <person name="Salih N.S."/>
            <person name="Samson R.A."/>
            <person name="Sandor E."/>
            <person name="Sanguinetti M."/>
            <person name="Schuetze T."/>
            <person name="Sepcic K."/>
            <person name="Shelest E."/>
            <person name="Sherlock G."/>
            <person name="Sophianopoulou V."/>
            <person name="Squina F.M."/>
            <person name="Sun H."/>
            <person name="Susca A."/>
            <person name="Todd R.B."/>
            <person name="Tsang A."/>
            <person name="Unkles S.E."/>
            <person name="van de Wiele N."/>
            <person name="van Rossen-Uffink D."/>
            <person name="Oliveira J.V."/>
            <person name="Vesth T.C."/>
            <person name="Visser J."/>
            <person name="Yu J.-H."/>
            <person name="Zhou M."/>
            <person name="Andersen M.R."/>
            <person name="Archer D.B."/>
            <person name="Baker S.E."/>
            <person name="Benoit I."/>
            <person name="Brakhage A.A."/>
            <person name="Braus G.H."/>
            <person name="Fischer R."/>
            <person name="Frisvad J.C."/>
            <person name="Goldman G.H."/>
            <person name="Houbraken J."/>
            <person name="Oakley B."/>
            <person name="Pocsi I."/>
            <person name="Scazzocchio C."/>
            <person name="Seiboth B."/>
            <person name="vanKuyk P.A."/>
            <person name="Wortman J."/>
            <person name="Dyer P.S."/>
            <person name="Grigoriev I.V."/>
        </authorList>
    </citation>
    <scope>NUCLEOTIDE SEQUENCE [LARGE SCALE GENOMIC DNA]</scope>
    <source>
        <strain evidence="5">DTO 134E9</strain>
    </source>
</reference>
<dbReference type="PANTHER" id="PTHR42748">
    <property type="entry name" value="NITROGEN METABOLITE REPRESSION PROTEIN NMRA FAMILY MEMBER"/>
    <property type="match status" value="1"/>
</dbReference>
<feature type="domain" description="NmrA-like" evidence="3">
    <location>
        <begin position="3"/>
        <end position="276"/>
    </location>
</feature>
<dbReference type="EMBL" id="KV878217">
    <property type="protein sequence ID" value="OJJ30215.1"/>
    <property type="molecule type" value="Genomic_DNA"/>
</dbReference>
<dbReference type="SUPFAM" id="SSF51735">
    <property type="entry name" value="NAD(P)-binding Rossmann-fold domains"/>
    <property type="match status" value="1"/>
</dbReference>
<proteinExistence type="inferred from homology"/>
<name>A0A1L9R5M7_ASPWE</name>
<dbReference type="AlphaFoldDB" id="A0A1L9R5M7"/>
<dbReference type="Gene3D" id="3.90.25.10">
    <property type="entry name" value="UDP-galactose 4-epimerase, domain 1"/>
    <property type="match status" value="1"/>
</dbReference>
<organism evidence="4 5">
    <name type="scientific">Aspergillus wentii DTO 134E9</name>
    <dbReference type="NCBI Taxonomy" id="1073089"/>
    <lineage>
        <taxon>Eukaryota</taxon>
        <taxon>Fungi</taxon>
        <taxon>Dikarya</taxon>
        <taxon>Ascomycota</taxon>
        <taxon>Pezizomycotina</taxon>
        <taxon>Eurotiomycetes</taxon>
        <taxon>Eurotiomycetidae</taxon>
        <taxon>Eurotiales</taxon>
        <taxon>Aspergillaceae</taxon>
        <taxon>Aspergillus</taxon>
        <taxon>Aspergillus subgen. Cremei</taxon>
    </lineage>
</organism>
<keyword evidence="5" id="KW-1185">Reference proteome</keyword>